<dbReference type="EMBL" id="JBHLZN010000002">
    <property type="protein sequence ID" value="MFB9886340.1"/>
    <property type="molecule type" value="Genomic_DNA"/>
</dbReference>
<comment type="caution">
    <text evidence="2">The sequence shown here is derived from an EMBL/GenBank/DDBJ whole genome shotgun (WGS) entry which is preliminary data.</text>
</comment>
<keyword evidence="3" id="KW-1185">Reference proteome</keyword>
<dbReference type="Proteomes" id="UP001589628">
    <property type="component" value="Unassembled WGS sequence"/>
</dbReference>
<organism evidence="2 3">
    <name type="scientific">Balneatrix alpica</name>
    <dbReference type="NCBI Taxonomy" id="75684"/>
    <lineage>
        <taxon>Bacteria</taxon>
        <taxon>Pseudomonadati</taxon>
        <taxon>Pseudomonadota</taxon>
        <taxon>Gammaproteobacteria</taxon>
        <taxon>Oceanospirillales</taxon>
        <taxon>Balneatrichaceae</taxon>
        <taxon>Balneatrix</taxon>
    </lineage>
</organism>
<gene>
    <name evidence="2" type="ORF">ACFFLH_07965</name>
</gene>
<protein>
    <submittedName>
        <fullName evidence="2">Uncharacterized protein</fullName>
    </submittedName>
</protein>
<feature type="transmembrane region" description="Helical" evidence="1">
    <location>
        <begin position="49"/>
        <end position="68"/>
    </location>
</feature>
<proteinExistence type="predicted"/>
<reference evidence="2 3" key="1">
    <citation type="submission" date="2024-09" db="EMBL/GenBank/DDBJ databases">
        <authorList>
            <person name="Sun Q."/>
            <person name="Mori K."/>
        </authorList>
    </citation>
    <scope>NUCLEOTIDE SEQUENCE [LARGE SCALE GENOMIC DNA]</scope>
    <source>
        <strain evidence="2 3">ATCC 51285</strain>
    </source>
</reference>
<evidence type="ECO:0000313" key="2">
    <source>
        <dbReference type="EMBL" id="MFB9886340.1"/>
    </source>
</evidence>
<keyword evidence="1" id="KW-0812">Transmembrane</keyword>
<evidence type="ECO:0000256" key="1">
    <source>
        <dbReference type="SAM" id="Phobius"/>
    </source>
</evidence>
<dbReference type="RefSeq" id="WP_051527454.1">
    <property type="nucleotide sequence ID" value="NZ_JAUESS010000011.1"/>
</dbReference>
<keyword evidence="1" id="KW-0472">Membrane</keyword>
<evidence type="ECO:0000313" key="3">
    <source>
        <dbReference type="Proteomes" id="UP001589628"/>
    </source>
</evidence>
<keyword evidence="1" id="KW-1133">Transmembrane helix</keyword>
<sequence length="73" mass="8317">MLKIVEPVLLLVGLAVLLGSLIMYGRRSGDWRSILVFWRPTIAFSAREFFINRVGLTLMALGVVVRFINHLFI</sequence>
<name>A0ABV5ZAP1_9GAMM</name>
<accession>A0ABV5ZAP1</accession>